<feature type="compositionally biased region" description="Basic and acidic residues" evidence="1">
    <location>
        <begin position="738"/>
        <end position="769"/>
    </location>
</feature>
<feature type="compositionally biased region" description="Polar residues" evidence="1">
    <location>
        <begin position="803"/>
        <end position="823"/>
    </location>
</feature>
<organism evidence="2 3">
    <name type="scientific">Cladosporium halotolerans</name>
    <dbReference type="NCBI Taxonomy" id="1052096"/>
    <lineage>
        <taxon>Eukaryota</taxon>
        <taxon>Fungi</taxon>
        <taxon>Dikarya</taxon>
        <taxon>Ascomycota</taxon>
        <taxon>Pezizomycotina</taxon>
        <taxon>Dothideomycetes</taxon>
        <taxon>Dothideomycetidae</taxon>
        <taxon>Cladosporiales</taxon>
        <taxon>Cladosporiaceae</taxon>
        <taxon>Cladosporium</taxon>
    </lineage>
</organism>
<comment type="caution">
    <text evidence="2">The sequence shown here is derived from an EMBL/GenBank/DDBJ whole genome shotgun (WGS) entry which is preliminary data.</text>
</comment>
<evidence type="ECO:0000256" key="1">
    <source>
        <dbReference type="SAM" id="MobiDB-lite"/>
    </source>
</evidence>
<keyword evidence="3" id="KW-1185">Reference proteome</keyword>
<name>A0AB34KG22_9PEZI</name>
<dbReference type="GeneID" id="96009176"/>
<feature type="compositionally biased region" description="Low complexity" evidence="1">
    <location>
        <begin position="588"/>
        <end position="601"/>
    </location>
</feature>
<dbReference type="AlphaFoldDB" id="A0AB34KG22"/>
<evidence type="ECO:0000313" key="3">
    <source>
        <dbReference type="Proteomes" id="UP000803884"/>
    </source>
</evidence>
<feature type="compositionally biased region" description="Basic and acidic residues" evidence="1">
    <location>
        <begin position="457"/>
        <end position="488"/>
    </location>
</feature>
<gene>
    <name evidence="2" type="ORF">WHR41_07734</name>
</gene>
<dbReference type="Proteomes" id="UP000803884">
    <property type="component" value="Unassembled WGS sequence"/>
</dbReference>
<reference evidence="2 3" key="1">
    <citation type="journal article" date="2020" name="Microbiol. Resour. Announc.">
        <title>Draft Genome Sequence of a Cladosporium Species Isolated from the Mesophotic Ascidian Didemnum maculosum.</title>
        <authorList>
            <person name="Gioti A."/>
            <person name="Siaperas R."/>
            <person name="Nikolaivits E."/>
            <person name="Le Goff G."/>
            <person name="Ouazzani J."/>
            <person name="Kotoulas G."/>
            <person name="Topakas E."/>
        </authorList>
    </citation>
    <scope>NUCLEOTIDE SEQUENCE [LARGE SCALE GENOMIC DNA]</scope>
    <source>
        <strain evidence="2 3">TM138-S3</strain>
    </source>
</reference>
<accession>A0AB34KG22</accession>
<dbReference type="EMBL" id="JAAQHG020000033">
    <property type="protein sequence ID" value="KAL1583663.1"/>
    <property type="molecule type" value="Genomic_DNA"/>
</dbReference>
<proteinExistence type="predicted"/>
<protein>
    <submittedName>
        <fullName evidence="2">Uncharacterized protein</fullName>
    </submittedName>
</protein>
<feature type="compositionally biased region" description="Polar residues" evidence="1">
    <location>
        <begin position="489"/>
        <end position="501"/>
    </location>
</feature>
<feature type="compositionally biased region" description="Low complexity" evidence="1">
    <location>
        <begin position="520"/>
        <end position="552"/>
    </location>
</feature>
<feature type="region of interest" description="Disordered" evidence="1">
    <location>
        <begin position="738"/>
        <end position="855"/>
    </location>
</feature>
<dbReference type="RefSeq" id="XP_069226770.1">
    <property type="nucleotide sequence ID" value="XM_069376338.1"/>
</dbReference>
<feature type="region of interest" description="Disordered" evidence="1">
    <location>
        <begin position="457"/>
        <end position="663"/>
    </location>
</feature>
<evidence type="ECO:0000313" key="2">
    <source>
        <dbReference type="EMBL" id="KAL1583663.1"/>
    </source>
</evidence>
<feature type="compositionally biased region" description="Polar residues" evidence="1">
    <location>
        <begin position="562"/>
        <end position="574"/>
    </location>
</feature>
<feature type="region of interest" description="Disordered" evidence="1">
    <location>
        <begin position="154"/>
        <end position="183"/>
    </location>
</feature>
<sequence length="855" mass="93690">MPTLNNLDCTILLPPTSTPLPEYRRRYLDSSVSAYIPVPVPALPAAQPFAIRLRADNWVAPGLAAFVFIDGIYHANRSKRAPLLGSEGGSAVEILLRQKEEKVAGAEQGMFVGREWRFGGLDVDQADKSENSSKNKHPNVGRIEVVVLRCDYEDEQPTPREKPRTTSVAKELPTRNKPPTVRESLGGLMGIFDGASDLSLDGADDRQFSLDGQAYDHPGVIVNQYGQPYDTHAPYYQTPAGRQQGSKYYDNTRPVAAGGKYQQAPVYTTNPVAYAPAQPQIYQGSPAAPAQGLFERVYTSELPQGQQYTAQPPAPAAQSPQYVYAVPQYQLPASQPYRPRKIPIETQRQAIWTLGPLIGRHFGVHHRFLAAAAPYIFVLRDNNVGRLSDLGREKVMQELRSFRDAGRFPDGTALHMLEDPLEREREREEKLKREILALVRAEKGERGLDEFGFERDSFTRSDKSGRGDKKSDAGSKRTVEHFAADGKKGSTSNKAQSSDPWGNNNKGGNDDSGNDASPWGDQNNDNDNTSQQDGGWANNNDNDQNNAADNTNWGQPADTAWDQANNNQQASNWGNASAAKSKSRSKSASKPSTTSSNTSKPSTRHPAPSHHSKTSSTQTSNPHAHIQPYFATWRDPQPLPHRPSTALNPPLPPSARNPYTHPNAGADYVHRTYTPKYLDEMDKPFAVFVFKYRSVGKLGEILGRDVGGDVEGVRREVSRGVLMGLSRERLVEEVLRDAERRGKKGEEKKEAQGGEEKRKKEKKEKKNDAGGDGWAKQSSGGRSKGSAAGGGWDAEPDAAKNVQWDNNNKQVKNDGWGNSQNAKPSGGWAQTGGGKTGGAHHEAGYLPSSNILLMG</sequence>